<accession>A0A6N1X7M2</accession>
<gene>
    <name evidence="1" type="ORF">HUK68_19110</name>
</gene>
<dbReference type="Pfam" id="PF05159">
    <property type="entry name" value="Capsule_synth"/>
    <property type="match status" value="2"/>
</dbReference>
<sequence>MPQSPEPFAFPVVHALDFSAWKRSAVRQCFPRSRVVFVSSVAEVPAGGVLAAWGMKPFGGELAAGVRVLRIEDGFLRSVGLGVDLIRPMSWVVDGRGIYYDATRPSDLEHLLSTMPFDAATVQRAARLRERVVAQGLTKYNTGGQRWQRPAAAASVVLVPGQVESDASLAYGAPGIRSNMALLQAARAAHPDAYLVYKPHPDVLAGLRARGADEQEALRWCDEVVEHAPMGDLLMAVDWVHVLTSLAGFEALLRGKAVTCHGQPFYSGWGLTQDMLPNVRRTRRLALDELVAGALIGYPVYLSRTGSGQLEPEQALDELVAWRERDGGKLPWWRKLFRVVLRQVVGVR</sequence>
<dbReference type="InterPro" id="IPR007833">
    <property type="entry name" value="Capsule_polysaccharide_synth"/>
</dbReference>
<evidence type="ECO:0000313" key="2">
    <source>
        <dbReference type="Proteomes" id="UP000509579"/>
    </source>
</evidence>
<protein>
    <submittedName>
        <fullName evidence="1">Beta-3-deoxy-D-manno-oct-2-ulosonic acid transferase</fullName>
    </submittedName>
</protein>
<reference evidence="1 2" key="1">
    <citation type="submission" date="2020-06" db="EMBL/GenBank/DDBJ databases">
        <title>Acidovorax antarctica sp. nov., isolated from Corinth ice sheet soil, Antarctic Fields Peninsula.</title>
        <authorList>
            <person name="Xu Q."/>
            <person name="Peng F."/>
        </authorList>
    </citation>
    <scope>NUCLEOTIDE SEQUENCE [LARGE SCALE GENOMIC DNA]</scope>
    <source>
        <strain evidence="1 2">16-35-5</strain>
    </source>
</reference>
<dbReference type="KEGG" id="aant:HUK68_19110"/>
<dbReference type="GO" id="GO:0015774">
    <property type="term" value="P:polysaccharide transport"/>
    <property type="evidence" value="ECO:0007669"/>
    <property type="project" value="InterPro"/>
</dbReference>
<organism evidence="1 2">
    <name type="scientific">Comamonas antarctica</name>
    <dbReference type="NCBI Taxonomy" id="2743470"/>
    <lineage>
        <taxon>Bacteria</taxon>
        <taxon>Pseudomonadati</taxon>
        <taxon>Pseudomonadota</taxon>
        <taxon>Betaproteobacteria</taxon>
        <taxon>Burkholderiales</taxon>
        <taxon>Comamonadaceae</taxon>
        <taxon>Comamonas</taxon>
    </lineage>
</organism>
<name>A0A6N1X7M2_9BURK</name>
<dbReference type="Proteomes" id="UP000509579">
    <property type="component" value="Chromosome"/>
</dbReference>
<dbReference type="AlphaFoldDB" id="A0A6N1X7M2"/>
<keyword evidence="1" id="KW-0808">Transferase</keyword>
<dbReference type="GO" id="GO:0016740">
    <property type="term" value="F:transferase activity"/>
    <property type="evidence" value="ECO:0007669"/>
    <property type="project" value="UniProtKB-KW"/>
</dbReference>
<evidence type="ECO:0000313" key="1">
    <source>
        <dbReference type="EMBL" id="QKV54838.1"/>
    </source>
</evidence>
<dbReference type="CDD" id="cd16439">
    <property type="entry name" value="beta_Kdo_transferase_KpsC_2"/>
    <property type="match status" value="1"/>
</dbReference>
<dbReference type="GO" id="GO:0000271">
    <property type="term" value="P:polysaccharide biosynthetic process"/>
    <property type="evidence" value="ECO:0007669"/>
    <property type="project" value="InterPro"/>
</dbReference>
<keyword evidence="2" id="KW-1185">Reference proteome</keyword>
<proteinExistence type="predicted"/>
<dbReference type="EMBL" id="CP054840">
    <property type="protein sequence ID" value="QKV54838.1"/>
    <property type="molecule type" value="Genomic_DNA"/>
</dbReference>